<dbReference type="FunFam" id="3.90.550.10:FF:000024">
    <property type="entry name" value="Hexosyltransferase"/>
    <property type="match status" value="1"/>
</dbReference>
<dbReference type="Proteomes" id="UP000515151">
    <property type="component" value="Chromosome 2"/>
</dbReference>
<dbReference type="Gene3D" id="3.90.550.10">
    <property type="entry name" value="Spore Coat Polysaccharide Biosynthesis Protein SpsA, Chain A"/>
    <property type="match status" value="1"/>
</dbReference>
<name>A0A6P8CMY7_PUNGR</name>
<reference evidence="14" key="2">
    <citation type="submission" date="2025-08" db="UniProtKB">
        <authorList>
            <consortium name="RefSeq"/>
        </authorList>
    </citation>
    <scope>IDENTIFICATION</scope>
    <source>
        <tissue evidence="14">Leaf</tissue>
    </source>
</reference>
<dbReference type="GeneID" id="116196208"/>
<feature type="chain" id="PRO_5028448144" description="Hexosyltransferase" evidence="12">
    <location>
        <begin position="21"/>
        <end position="398"/>
    </location>
</feature>
<dbReference type="PANTHER" id="PTHR13778">
    <property type="entry name" value="GLYCOSYLTRANSFERASE 8 DOMAIN-CONTAINING PROTEIN"/>
    <property type="match status" value="1"/>
</dbReference>
<keyword evidence="4" id="KW-0808">Transferase</keyword>
<dbReference type="EC" id="2.4.1.-" evidence="11"/>
<dbReference type="Pfam" id="PF01501">
    <property type="entry name" value="Glyco_transf_8"/>
    <property type="match status" value="1"/>
</dbReference>
<evidence type="ECO:0000256" key="11">
    <source>
        <dbReference type="RuleBase" id="RU362027"/>
    </source>
</evidence>
<dbReference type="GO" id="GO:0016757">
    <property type="term" value="F:glycosyltransferase activity"/>
    <property type="evidence" value="ECO:0007669"/>
    <property type="project" value="UniProtKB-KW"/>
</dbReference>
<dbReference type="SUPFAM" id="SSF53448">
    <property type="entry name" value="Nucleotide-diphospho-sugar transferases"/>
    <property type="match status" value="1"/>
</dbReference>
<reference evidence="13" key="1">
    <citation type="journal article" date="2020" name="Plant Biotechnol. J.">
        <title>The pomegranate (Punica granatum L.) draft genome dissects genetic divergence between soft- and hard-seeded cultivars.</title>
        <authorList>
            <person name="Luo X."/>
            <person name="Li H."/>
            <person name="Wu Z."/>
            <person name="Yao W."/>
            <person name="Zhao P."/>
            <person name="Cao D."/>
            <person name="Yu H."/>
            <person name="Li K."/>
            <person name="Poudel K."/>
            <person name="Zhao D."/>
            <person name="Zhang F."/>
            <person name="Xia X."/>
            <person name="Chen L."/>
            <person name="Wang Q."/>
            <person name="Jing D."/>
            <person name="Cao S."/>
        </authorList>
    </citation>
    <scope>NUCLEOTIDE SEQUENCE [LARGE SCALE GENOMIC DNA]</scope>
    <source>
        <strain evidence="13">cv. Tunisia</strain>
    </source>
</reference>
<evidence type="ECO:0000256" key="1">
    <source>
        <dbReference type="ARBA" id="ARBA00004877"/>
    </source>
</evidence>
<keyword evidence="7" id="KW-1133">Transmembrane helix</keyword>
<dbReference type="PANTHER" id="PTHR13778:SF57">
    <property type="entry name" value="GALACTURONOSYLTRANSFERASE-LIKE 10-RELATED"/>
    <property type="match status" value="1"/>
</dbReference>
<evidence type="ECO:0000256" key="5">
    <source>
        <dbReference type="ARBA" id="ARBA00022692"/>
    </source>
</evidence>
<keyword evidence="5" id="KW-0812">Transmembrane</keyword>
<evidence type="ECO:0000256" key="12">
    <source>
        <dbReference type="SAM" id="SignalP"/>
    </source>
</evidence>
<dbReference type="InterPro" id="IPR002495">
    <property type="entry name" value="Glyco_trans_8"/>
</dbReference>
<dbReference type="RefSeq" id="XP_031381683.1">
    <property type="nucleotide sequence ID" value="XM_031525823.1"/>
</dbReference>
<evidence type="ECO:0000256" key="9">
    <source>
        <dbReference type="ARBA" id="ARBA00023180"/>
    </source>
</evidence>
<sequence>MLSRQPTLVLVLLAITFVTSIPHFSVFATAARLIPGDRKSTGNELACGSDERVQFFEASEYRNGPQSTALDRSSSEFVCDPRLVRIAMTLDLEYLRGTVAAVYSVLKHASCPENIFFHFVASNSSSSSSSNSSHSDYLAMVLRATFPSLRFRVYQFEESRVGHLISSSIRRALESPLNYARNYLAEIFEPCVGRVIYLDSDIIVVDDIRKLWQIQLTGSRMIGAPEYCHADFTKYFTDELWSDTELPAVFNGKSPCYFNTGVMVMDLSRWREGEYTRRIERWMEIQKERRIYELGSLPPFLLVFGGDVVPIDQRWNQHGLGGDNVSGSCRALHPGPVSLLHWSGKLKPWARLDAGEPCPVDYFWMPYDLYKFATSARSNRHGEPSRTEMRQDRKFFLV</sequence>
<dbReference type="InterPro" id="IPR050748">
    <property type="entry name" value="Glycosyltrans_8_dom-fam"/>
</dbReference>
<dbReference type="AlphaFoldDB" id="A0A6P8CMY7"/>
<keyword evidence="8" id="KW-0472">Membrane</keyword>
<keyword evidence="9" id="KW-0325">Glycoprotein</keyword>
<keyword evidence="3" id="KW-0328">Glycosyltransferase</keyword>
<keyword evidence="13" id="KW-1185">Reference proteome</keyword>
<evidence type="ECO:0000256" key="4">
    <source>
        <dbReference type="ARBA" id="ARBA00022679"/>
    </source>
</evidence>
<organism evidence="13 14">
    <name type="scientific">Punica granatum</name>
    <name type="common">Pomegranate</name>
    <dbReference type="NCBI Taxonomy" id="22663"/>
    <lineage>
        <taxon>Eukaryota</taxon>
        <taxon>Viridiplantae</taxon>
        <taxon>Streptophyta</taxon>
        <taxon>Embryophyta</taxon>
        <taxon>Tracheophyta</taxon>
        <taxon>Spermatophyta</taxon>
        <taxon>Magnoliopsida</taxon>
        <taxon>eudicotyledons</taxon>
        <taxon>Gunneridae</taxon>
        <taxon>Pentapetalae</taxon>
        <taxon>rosids</taxon>
        <taxon>malvids</taxon>
        <taxon>Myrtales</taxon>
        <taxon>Lythraceae</taxon>
        <taxon>Punica</taxon>
    </lineage>
</organism>
<accession>A0A6P8CMY7</accession>
<protein>
    <recommendedName>
        <fullName evidence="11">Hexosyltransferase</fullName>
        <ecNumber evidence="11">2.4.1.-</ecNumber>
    </recommendedName>
</protein>
<evidence type="ECO:0000256" key="3">
    <source>
        <dbReference type="ARBA" id="ARBA00022676"/>
    </source>
</evidence>
<dbReference type="OrthoDB" id="411524at2759"/>
<evidence type="ECO:0000313" key="14">
    <source>
        <dbReference type="RefSeq" id="XP_031381683.1"/>
    </source>
</evidence>
<dbReference type="InterPro" id="IPR029044">
    <property type="entry name" value="Nucleotide-diphossugar_trans"/>
</dbReference>
<evidence type="ECO:0000256" key="6">
    <source>
        <dbReference type="ARBA" id="ARBA00022968"/>
    </source>
</evidence>
<feature type="signal peptide" evidence="12">
    <location>
        <begin position="1"/>
        <end position="20"/>
    </location>
</feature>
<evidence type="ECO:0000313" key="13">
    <source>
        <dbReference type="Proteomes" id="UP000515151"/>
    </source>
</evidence>
<keyword evidence="6" id="KW-0735">Signal-anchor</keyword>
<evidence type="ECO:0000256" key="7">
    <source>
        <dbReference type="ARBA" id="ARBA00022989"/>
    </source>
</evidence>
<dbReference type="GO" id="GO:0005794">
    <property type="term" value="C:Golgi apparatus"/>
    <property type="evidence" value="ECO:0007669"/>
    <property type="project" value="TreeGrafter"/>
</dbReference>
<gene>
    <name evidence="14" type="primary">LOC116196208</name>
</gene>
<keyword evidence="12" id="KW-0732">Signal</keyword>
<evidence type="ECO:0000256" key="8">
    <source>
        <dbReference type="ARBA" id="ARBA00023136"/>
    </source>
</evidence>
<evidence type="ECO:0000256" key="10">
    <source>
        <dbReference type="ARBA" id="ARBA00060399"/>
    </source>
</evidence>
<proteinExistence type="inferred from homology"/>
<comment type="subcellular location">
    <subcellularLocation>
        <location evidence="10">Endomembrane system</location>
        <topology evidence="10">Single-pass type II membrane protein</topology>
    </subcellularLocation>
</comment>
<comment type="pathway">
    <text evidence="1">Glycan metabolism; pectin biosynthesis.</text>
</comment>
<comment type="similarity">
    <text evidence="2 11">Belongs to the glycosyltransferase 8 family.</text>
</comment>
<evidence type="ECO:0000256" key="2">
    <source>
        <dbReference type="ARBA" id="ARBA00006351"/>
    </source>
</evidence>